<dbReference type="HOGENOM" id="CLU_2904516_0_0_1"/>
<name>A0A0C9XS12_9AGAR</name>
<reference evidence="1 2" key="1">
    <citation type="submission" date="2014-04" db="EMBL/GenBank/DDBJ databases">
        <authorList>
            <consortium name="DOE Joint Genome Institute"/>
            <person name="Kuo A."/>
            <person name="Kohler A."/>
            <person name="Nagy L.G."/>
            <person name="Floudas D."/>
            <person name="Copeland A."/>
            <person name="Barry K.W."/>
            <person name="Cichocki N."/>
            <person name="Veneault-Fourrey C."/>
            <person name="LaButti K."/>
            <person name="Lindquist E.A."/>
            <person name="Lipzen A."/>
            <person name="Lundell T."/>
            <person name="Morin E."/>
            <person name="Murat C."/>
            <person name="Sun H."/>
            <person name="Tunlid A."/>
            <person name="Henrissat B."/>
            <person name="Grigoriev I.V."/>
            <person name="Hibbett D.S."/>
            <person name="Martin F."/>
            <person name="Nordberg H.P."/>
            <person name="Cantor M.N."/>
            <person name="Hua S.X."/>
        </authorList>
    </citation>
    <scope>NUCLEOTIDE SEQUENCE [LARGE SCALE GENOMIC DNA]</scope>
    <source>
        <strain evidence="1 2">LaAM-08-1</strain>
    </source>
</reference>
<organism evidence="1 2">
    <name type="scientific">Laccaria amethystina LaAM-08-1</name>
    <dbReference type="NCBI Taxonomy" id="1095629"/>
    <lineage>
        <taxon>Eukaryota</taxon>
        <taxon>Fungi</taxon>
        <taxon>Dikarya</taxon>
        <taxon>Basidiomycota</taxon>
        <taxon>Agaricomycotina</taxon>
        <taxon>Agaricomycetes</taxon>
        <taxon>Agaricomycetidae</taxon>
        <taxon>Agaricales</taxon>
        <taxon>Agaricineae</taxon>
        <taxon>Hydnangiaceae</taxon>
        <taxon>Laccaria</taxon>
    </lineage>
</organism>
<evidence type="ECO:0000313" key="2">
    <source>
        <dbReference type="Proteomes" id="UP000054477"/>
    </source>
</evidence>
<evidence type="ECO:0000313" key="1">
    <source>
        <dbReference type="EMBL" id="KIJ98727.1"/>
    </source>
</evidence>
<proteinExistence type="predicted"/>
<reference evidence="2" key="2">
    <citation type="submission" date="2015-01" db="EMBL/GenBank/DDBJ databases">
        <title>Evolutionary Origins and Diversification of the Mycorrhizal Mutualists.</title>
        <authorList>
            <consortium name="DOE Joint Genome Institute"/>
            <consortium name="Mycorrhizal Genomics Consortium"/>
            <person name="Kohler A."/>
            <person name="Kuo A."/>
            <person name="Nagy L.G."/>
            <person name="Floudas D."/>
            <person name="Copeland A."/>
            <person name="Barry K.W."/>
            <person name="Cichocki N."/>
            <person name="Veneault-Fourrey C."/>
            <person name="LaButti K."/>
            <person name="Lindquist E.A."/>
            <person name="Lipzen A."/>
            <person name="Lundell T."/>
            <person name="Morin E."/>
            <person name="Murat C."/>
            <person name="Riley R."/>
            <person name="Ohm R."/>
            <person name="Sun H."/>
            <person name="Tunlid A."/>
            <person name="Henrissat B."/>
            <person name="Grigoriev I.V."/>
            <person name="Hibbett D.S."/>
            <person name="Martin F."/>
        </authorList>
    </citation>
    <scope>NUCLEOTIDE SEQUENCE [LARGE SCALE GENOMIC DNA]</scope>
    <source>
        <strain evidence="2">LaAM-08-1</strain>
    </source>
</reference>
<protein>
    <submittedName>
        <fullName evidence="1">Uncharacterized protein</fullName>
    </submittedName>
</protein>
<keyword evidence="2" id="KW-1185">Reference proteome</keyword>
<dbReference type="Proteomes" id="UP000054477">
    <property type="component" value="Unassembled WGS sequence"/>
</dbReference>
<dbReference type="AlphaFoldDB" id="A0A0C9XS12"/>
<gene>
    <name evidence="1" type="ORF">K443DRAFT_680563</name>
</gene>
<sequence>MHQLNVWCLSLWLSGVPGPDPSLSCSAFGHSSVIPELLFGLGLWYDICSTVCITTAPVEMCS</sequence>
<dbReference type="EMBL" id="KN838663">
    <property type="protein sequence ID" value="KIJ98727.1"/>
    <property type="molecule type" value="Genomic_DNA"/>
</dbReference>
<accession>A0A0C9XS12</accession>